<reference evidence="2" key="1">
    <citation type="journal article" date="2015" name="Front. Microbiol.">
        <title>Combining genomic sequencing methods to explore viral diversity and reveal potential virus-host interactions.</title>
        <authorList>
            <person name="Chow C.E."/>
            <person name="Winget D.M."/>
            <person name="White R.A.III."/>
            <person name="Hallam S.J."/>
            <person name="Suttle C.A."/>
        </authorList>
    </citation>
    <scope>NUCLEOTIDE SEQUENCE</scope>
    <source>
        <strain evidence="2">Oxic1_1</strain>
    </source>
</reference>
<protein>
    <submittedName>
        <fullName evidence="2">Uncharacterized protein</fullName>
    </submittedName>
</protein>
<proteinExistence type="predicted"/>
<feature type="region of interest" description="Disordered" evidence="1">
    <location>
        <begin position="1"/>
        <end position="40"/>
    </location>
</feature>
<feature type="region of interest" description="Disordered" evidence="1">
    <location>
        <begin position="52"/>
        <end position="105"/>
    </location>
</feature>
<evidence type="ECO:0000256" key="1">
    <source>
        <dbReference type="SAM" id="MobiDB-lite"/>
    </source>
</evidence>
<organism evidence="2">
    <name type="scientific">uncultured marine virus</name>
    <dbReference type="NCBI Taxonomy" id="186617"/>
    <lineage>
        <taxon>Viruses</taxon>
        <taxon>environmental samples</taxon>
    </lineage>
</organism>
<reference evidence="2" key="2">
    <citation type="submission" date="2015-03" db="EMBL/GenBank/DDBJ databases">
        <authorList>
            <person name="Chow C.-E.T."/>
            <person name="Winget D.M."/>
            <person name="White R.A.III."/>
            <person name="Hallam S.J."/>
            <person name="Suttle C.A."/>
        </authorList>
    </citation>
    <scope>NUCLEOTIDE SEQUENCE</scope>
    <source>
        <strain evidence="2">Oxic1_1</strain>
    </source>
</reference>
<evidence type="ECO:0000313" key="2">
    <source>
        <dbReference type="EMBL" id="AKH47620.1"/>
    </source>
</evidence>
<name>A0A0F7L6T7_9VIRU</name>
<accession>A0A0F7L6T7</accession>
<sequence>MLHQELPASLCFPQAEETPLPQPSPGTDLASEHRPRALQTTPQRQYLEHQFFPEHQDREGSQGLLLLGHPPLASWPSPPKSPQQCRASCQPDLGDPSPAVAFPQR</sequence>
<dbReference type="EMBL" id="KR029596">
    <property type="protein sequence ID" value="AKH47620.1"/>
    <property type="molecule type" value="Genomic_DNA"/>
</dbReference>